<keyword evidence="3" id="KW-0067">ATP-binding</keyword>
<dbReference type="CDD" id="cd03257">
    <property type="entry name" value="ABC_NikE_OppD_transporters"/>
    <property type="match status" value="1"/>
</dbReference>
<evidence type="ECO:0000313" key="6">
    <source>
        <dbReference type="Proteomes" id="UP000236604"/>
    </source>
</evidence>
<dbReference type="RefSeq" id="WP_103077460.1">
    <property type="nucleotide sequence ID" value="NZ_AZRN01000033.1"/>
</dbReference>
<dbReference type="GO" id="GO:0015833">
    <property type="term" value="P:peptide transport"/>
    <property type="evidence" value="ECO:0007669"/>
    <property type="project" value="InterPro"/>
</dbReference>
<dbReference type="GO" id="GO:0016887">
    <property type="term" value="F:ATP hydrolysis activity"/>
    <property type="evidence" value="ECO:0007669"/>
    <property type="project" value="InterPro"/>
</dbReference>
<keyword evidence="1" id="KW-0813">Transport</keyword>
<dbReference type="PROSITE" id="PS50893">
    <property type="entry name" value="ABC_TRANSPORTER_2"/>
    <property type="match status" value="1"/>
</dbReference>
<dbReference type="AlphaFoldDB" id="A0A2K1P746"/>
<evidence type="ECO:0000256" key="3">
    <source>
        <dbReference type="ARBA" id="ARBA00022840"/>
    </source>
</evidence>
<dbReference type="GO" id="GO:0005524">
    <property type="term" value="F:ATP binding"/>
    <property type="evidence" value="ECO:0007669"/>
    <property type="project" value="UniProtKB-KW"/>
</dbReference>
<dbReference type="EMBL" id="AZRN01000033">
    <property type="protein sequence ID" value="PNR98620.1"/>
    <property type="molecule type" value="Genomic_DNA"/>
</dbReference>
<dbReference type="Pfam" id="PF00005">
    <property type="entry name" value="ABC_tran"/>
    <property type="match status" value="1"/>
</dbReference>
<dbReference type="PANTHER" id="PTHR43067">
    <property type="entry name" value="OLIGOPEPTIDE/DIPEPTIDE ABC TRANSPORTER, ATPASE SUBUNIT"/>
    <property type="match status" value="1"/>
</dbReference>
<evidence type="ECO:0000313" key="5">
    <source>
        <dbReference type="EMBL" id="PNR98620.1"/>
    </source>
</evidence>
<organism evidence="5 6">
    <name type="scientific">Petrotoga mexicana DSM 14811</name>
    <dbReference type="NCBI Taxonomy" id="1122954"/>
    <lineage>
        <taxon>Bacteria</taxon>
        <taxon>Thermotogati</taxon>
        <taxon>Thermotogota</taxon>
        <taxon>Thermotogae</taxon>
        <taxon>Petrotogales</taxon>
        <taxon>Petrotogaceae</taxon>
        <taxon>Petrotoga</taxon>
    </lineage>
</organism>
<protein>
    <submittedName>
        <fullName evidence="5">ABC transporter</fullName>
    </submittedName>
</protein>
<dbReference type="Pfam" id="PF08352">
    <property type="entry name" value="oligo_HPY"/>
    <property type="match status" value="1"/>
</dbReference>
<dbReference type="FunFam" id="3.40.50.300:FF:000016">
    <property type="entry name" value="Oligopeptide ABC transporter ATP-binding component"/>
    <property type="match status" value="1"/>
</dbReference>
<dbReference type="Proteomes" id="UP000236604">
    <property type="component" value="Unassembled WGS sequence"/>
</dbReference>
<comment type="caution">
    <text evidence="5">The sequence shown here is derived from an EMBL/GenBank/DDBJ whole genome shotgun (WGS) entry which is preliminary data.</text>
</comment>
<dbReference type="SMART" id="SM00382">
    <property type="entry name" value="AAA"/>
    <property type="match status" value="1"/>
</dbReference>
<proteinExistence type="predicted"/>
<dbReference type="NCBIfam" id="TIGR01727">
    <property type="entry name" value="oligo_HPY"/>
    <property type="match status" value="1"/>
</dbReference>
<dbReference type="InterPro" id="IPR027417">
    <property type="entry name" value="P-loop_NTPase"/>
</dbReference>
<feature type="domain" description="ABC transporter" evidence="4">
    <location>
        <begin position="4"/>
        <end position="261"/>
    </location>
</feature>
<dbReference type="PANTHER" id="PTHR43067:SF2">
    <property type="entry name" value="OLIGOPEPTIDE ABC TRANSPORTER, ATP-BINDING PROTEIN"/>
    <property type="match status" value="1"/>
</dbReference>
<gene>
    <name evidence="5" type="ORF">X927_07745</name>
</gene>
<accession>A0A2K1P746</accession>
<dbReference type="Gene3D" id="3.40.50.300">
    <property type="entry name" value="P-loop containing nucleotide triphosphate hydrolases"/>
    <property type="match status" value="1"/>
</dbReference>
<evidence type="ECO:0000259" key="4">
    <source>
        <dbReference type="PROSITE" id="PS50893"/>
    </source>
</evidence>
<dbReference type="InterPro" id="IPR003439">
    <property type="entry name" value="ABC_transporter-like_ATP-bd"/>
</dbReference>
<reference evidence="5 6" key="1">
    <citation type="submission" date="2013-12" db="EMBL/GenBank/DDBJ databases">
        <title>Comparative genomics of Petrotoga isolates.</title>
        <authorList>
            <person name="Nesbo C.L."/>
            <person name="Charchuk R."/>
            <person name="Chow K."/>
        </authorList>
    </citation>
    <scope>NUCLEOTIDE SEQUENCE [LARGE SCALE GENOMIC DNA]</scope>
    <source>
        <strain evidence="5 6">DSM 14811</strain>
    </source>
</reference>
<evidence type="ECO:0000256" key="2">
    <source>
        <dbReference type="ARBA" id="ARBA00022741"/>
    </source>
</evidence>
<name>A0A2K1P746_9BACT</name>
<keyword evidence="2" id="KW-0547">Nucleotide-binding</keyword>
<evidence type="ECO:0000256" key="1">
    <source>
        <dbReference type="ARBA" id="ARBA00022448"/>
    </source>
</evidence>
<sequence length="341" mass="38658">MSLLEIKDLSAYYITHVFGVKRDVKAVDNLTFSVEENEILGLAGESGCGKSTLLKVLLSMVKPPLKVLKGEVNYSYDSKNFNLLTLDENRLRKVRWEDISYIPQGSMSTFNPVRKIRKTFEDVIKTHKKNADKEVYEKLMEEHLKYLGLPLEVLDSYPHQLSGGMRQRTTIALATILEPKVIFADEPTTALDVVVQRGVIQMLKQLHREHRNTMVMVTHDMAVHANVVDRVAVMYAGKIVEISKKEKLFTNPSHPYSNFLINSLPKIGDRRQRASAPGNPPSLANPPEGCRFHPRCPYAKDICKKHIPKLIEAEKGHYVACFLFSDEVEEGENVVQQTTRG</sequence>
<dbReference type="InterPro" id="IPR003593">
    <property type="entry name" value="AAA+_ATPase"/>
</dbReference>
<dbReference type="SUPFAM" id="SSF52540">
    <property type="entry name" value="P-loop containing nucleoside triphosphate hydrolases"/>
    <property type="match status" value="1"/>
</dbReference>
<keyword evidence="6" id="KW-1185">Reference proteome</keyword>
<dbReference type="InterPro" id="IPR013563">
    <property type="entry name" value="Oligopep_ABC_C"/>
</dbReference>